<feature type="region of interest" description="Disordered" evidence="1">
    <location>
        <begin position="196"/>
        <end position="259"/>
    </location>
</feature>
<reference evidence="2" key="1">
    <citation type="submission" date="2021-06" db="EMBL/GenBank/DDBJ databases">
        <authorList>
            <person name="Arsene-Ploetze F."/>
        </authorList>
    </citation>
    <scope>NUCLEOTIDE SEQUENCE</scope>
    <source>
        <strain evidence="2">SBRY1</strain>
    </source>
</reference>
<organism evidence="2 3">
    <name type="scientific">Actinacidiphila bryophytorum</name>
    <dbReference type="NCBI Taxonomy" id="1436133"/>
    <lineage>
        <taxon>Bacteria</taxon>
        <taxon>Bacillati</taxon>
        <taxon>Actinomycetota</taxon>
        <taxon>Actinomycetes</taxon>
        <taxon>Kitasatosporales</taxon>
        <taxon>Streptomycetaceae</taxon>
        <taxon>Actinacidiphila</taxon>
    </lineage>
</organism>
<evidence type="ECO:0000256" key="1">
    <source>
        <dbReference type="SAM" id="MobiDB-lite"/>
    </source>
</evidence>
<feature type="region of interest" description="Disordered" evidence="1">
    <location>
        <begin position="58"/>
        <end position="88"/>
    </location>
</feature>
<proteinExistence type="predicted"/>
<accession>A0A9W4H7P2</accession>
<feature type="region of interest" description="Disordered" evidence="1">
    <location>
        <begin position="300"/>
        <end position="357"/>
    </location>
</feature>
<evidence type="ECO:0000313" key="2">
    <source>
        <dbReference type="EMBL" id="CAG7658076.1"/>
    </source>
</evidence>
<protein>
    <submittedName>
        <fullName evidence="2">Uncharacterized protein</fullName>
    </submittedName>
</protein>
<comment type="caution">
    <text evidence="2">The sequence shown here is derived from an EMBL/GenBank/DDBJ whole genome shotgun (WGS) entry which is preliminary data.</text>
</comment>
<keyword evidence="3" id="KW-1185">Reference proteome</keyword>
<evidence type="ECO:0000313" key="3">
    <source>
        <dbReference type="Proteomes" id="UP001153328"/>
    </source>
</evidence>
<dbReference type="EMBL" id="CAJVAX010000023">
    <property type="protein sequence ID" value="CAG7658076.1"/>
    <property type="molecule type" value="Genomic_DNA"/>
</dbReference>
<dbReference type="AlphaFoldDB" id="A0A9W4H7P2"/>
<name>A0A9W4H7P2_9ACTN</name>
<feature type="compositionally biased region" description="Basic residues" evidence="1">
    <location>
        <begin position="66"/>
        <end position="78"/>
    </location>
</feature>
<feature type="compositionally biased region" description="Basic and acidic residues" evidence="1">
    <location>
        <begin position="248"/>
        <end position="257"/>
    </location>
</feature>
<feature type="region of interest" description="Disordered" evidence="1">
    <location>
        <begin position="1"/>
        <end position="33"/>
    </location>
</feature>
<sequence length="414" mass="45430">MALAPRAAEAPRRSPGVPGTRGTAEPVGDRRPQALFVRQGRDDQIAPLPVEVAQEPVQPARVGGHGARHCHHGVHLHRRPGEGGREKDTHAVPGLLRQLSLGCDLRGLDEDDPRPRRVVRRVLSGHPDRTRRRDREPAPKCSFEVLARDPAGPQDARGIARDIDDGRLHADCAGAAVQDEVDGITELRMDVVGGGRADGAEAVGRRGGDTAAEGGQQRERDGVVGHPHRHRLQTTGRFQGHPATPPQDQRERPRPEAFRQQASRLRHLLDPGIQHLRAAEMDDQRVGRGAPLHLENARDSHGILGVRPQTVDGLGRESHQPPGAQHPGRLLDVTSSRHHPRHPKRTPRPRNRRHRWGTGSLMRGCCVTRSAVGPIRRRVRTPSAADARCCRRGRPRRSGGVAPGPPRLRMAEVR</sequence>
<gene>
    <name evidence="2" type="ORF">SBRY_90139</name>
</gene>
<feature type="compositionally biased region" description="Basic and acidic residues" evidence="1">
    <location>
        <begin position="79"/>
        <end position="88"/>
    </location>
</feature>
<dbReference type="Proteomes" id="UP001153328">
    <property type="component" value="Unassembled WGS sequence"/>
</dbReference>
<feature type="compositionally biased region" description="Basic residues" evidence="1">
    <location>
        <begin position="336"/>
        <end position="356"/>
    </location>
</feature>
<feature type="region of interest" description="Disordered" evidence="1">
    <location>
        <begin position="379"/>
        <end position="414"/>
    </location>
</feature>